<evidence type="ECO:0000313" key="2">
    <source>
        <dbReference type="Proteomes" id="UP000184267"/>
    </source>
</evidence>
<keyword evidence="2" id="KW-1185">Reference proteome</keyword>
<organism evidence="1 2">
    <name type="scientific">Trametes pubescens</name>
    <name type="common">White-rot fungus</name>
    <dbReference type="NCBI Taxonomy" id="154538"/>
    <lineage>
        <taxon>Eukaryota</taxon>
        <taxon>Fungi</taxon>
        <taxon>Dikarya</taxon>
        <taxon>Basidiomycota</taxon>
        <taxon>Agaricomycotina</taxon>
        <taxon>Agaricomycetes</taxon>
        <taxon>Polyporales</taxon>
        <taxon>Polyporaceae</taxon>
        <taxon>Trametes</taxon>
    </lineage>
</organism>
<dbReference type="Proteomes" id="UP000184267">
    <property type="component" value="Unassembled WGS sequence"/>
</dbReference>
<sequence length="137" mass="14898">MPRRSRLVLEEHLPVPVDEGFEAADAAEEVWTTEDAWEEADVAEACAEVSAEVETCVEEAVWEAAEEVEAWVEDALAGAESPEPLSEPLKATAGPGIEKLLKPSDQMSGNSAMVYRPGMETREEPDGTWVPLPVTFT</sequence>
<evidence type="ECO:0000313" key="1">
    <source>
        <dbReference type="EMBL" id="OJT14518.1"/>
    </source>
</evidence>
<comment type="caution">
    <text evidence="1">The sequence shown here is derived from an EMBL/GenBank/DDBJ whole genome shotgun (WGS) entry which is preliminary data.</text>
</comment>
<accession>A0A1M2W3U3</accession>
<reference evidence="1 2" key="1">
    <citation type="submission" date="2016-10" db="EMBL/GenBank/DDBJ databases">
        <title>Genome sequence of the basidiomycete white-rot fungus Trametes pubescens.</title>
        <authorList>
            <person name="Makela M.R."/>
            <person name="Granchi Z."/>
            <person name="Peng M."/>
            <person name="De Vries R.P."/>
            <person name="Grigoriev I."/>
            <person name="Riley R."/>
            <person name="Hilden K."/>
        </authorList>
    </citation>
    <scope>NUCLEOTIDE SEQUENCE [LARGE SCALE GENOMIC DNA]</scope>
    <source>
        <strain evidence="1 2">FBCC735</strain>
    </source>
</reference>
<name>A0A1M2W3U3_TRAPU</name>
<protein>
    <submittedName>
        <fullName evidence="1">Uncharacterized protein</fullName>
    </submittedName>
</protein>
<gene>
    <name evidence="1" type="ORF">TRAPUB_8921</name>
</gene>
<dbReference type="EMBL" id="MNAD01000280">
    <property type="protein sequence ID" value="OJT14518.1"/>
    <property type="molecule type" value="Genomic_DNA"/>
</dbReference>
<dbReference type="AlphaFoldDB" id="A0A1M2W3U3"/>
<proteinExistence type="predicted"/>